<evidence type="ECO:0000313" key="1">
    <source>
        <dbReference type="EMBL" id="KAK8784955.1"/>
    </source>
</evidence>
<gene>
    <name evidence="1" type="ORF">V5799_008680</name>
</gene>
<protein>
    <submittedName>
        <fullName evidence="1">Uncharacterized protein</fullName>
    </submittedName>
</protein>
<keyword evidence="2" id="KW-1185">Reference proteome</keyword>
<comment type="caution">
    <text evidence="1">The sequence shown here is derived from an EMBL/GenBank/DDBJ whole genome shotgun (WGS) entry which is preliminary data.</text>
</comment>
<dbReference type="EMBL" id="JARKHS020004072">
    <property type="protein sequence ID" value="KAK8784955.1"/>
    <property type="molecule type" value="Genomic_DNA"/>
</dbReference>
<name>A0AAQ4FE04_AMBAM</name>
<reference evidence="1 2" key="1">
    <citation type="journal article" date="2023" name="Arcadia Sci">
        <title>De novo assembly of a long-read Amblyomma americanum tick genome.</title>
        <authorList>
            <person name="Chou S."/>
            <person name="Poskanzer K.E."/>
            <person name="Rollins M."/>
            <person name="Thuy-Boun P.S."/>
        </authorList>
    </citation>
    <scope>NUCLEOTIDE SEQUENCE [LARGE SCALE GENOMIC DNA]</scope>
    <source>
        <strain evidence="1">F_SG_1</strain>
        <tissue evidence="1">Salivary glands</tissue>
    </source>
</reference>
<sequence>MVFRALRLVSGTLMVSGLLYQATGTLVSFLKHPTVVDVLIESTQTLRFPGISVCVTNWIEKDKLCGRYPMFCNLTADKFPALRRVLDQDGNLGEIALDATDVIQTTIEDPTLYYYKFILEDKYAPNPATCEHPALCTVPCSH</sequence>
<proteinExistence type="predicted"/>
<evidence type="ECO:0000313" key="2">
    <source>
        <dbReference type="Proteomes" id="UP001321473"/>
    </source>
</evidence>
<dbReference type="AlphaFoldDB" id="A0AAQ4FE04"/>
<dbReference type="Proteomes" id="UP001321473">
    <property type="component" value="Unassembled WGS sequence"/>
</dbReference>
<organism evidence="1 2">
    <name type="scientific">Amblyomma americanum</name>
    <name type="common">Lone star tick</name>
    <dbReference type="NCBI Taxonomy" id="6943"/>
    <lineage>
        <taxon>Eukaryota</taxon>
        <taxon>Metazoa</taxon>
        <taxon>Ecdysozoa</taxon>
        <taxon>Arthropoda</taxon>
        <taxon>Chelicerata</taxon>
        <taxon>Arachnida</taxon>
        <taxon>Acari</taxon>
        <taxon>Parasitiformes</taxon>
        <taxon>Ixodida</taxon>
        <taxon>Ixodoidea</taxon>
        <taxon>Ixodidae</taxon>
        <taxon>Amblyomminae</taxon>
        <taxon>Amblyomma</taxon>
    </lineage>
</organism>
<accession>A0AAQ4FE04</accession>